<gene>
    <name evidence="6" type="ORF">KR093_006345</name>
</gene>
<evidence type="ECO:0000256" key="5">
    <source>
        <dbReference type="ARBA" id="ARBA00035453"/>
    </source>
</evidence>
<dbReference type="GO" id="GO:0006412">
    <property type="term" value="P:translation"/>
    <property type="evidence" value="ECO:0007669"/>
    <property type="project" value="InterPro"/>
</dbReference>
<evidence type="ECO:0000256" key="1">
    <source>
        <dbReference type="ARBA" id="ARBA00005943"/>
    </source>
</evidence>
<evidence type="ECO:0000313" key="7">
    <source>
        <dbReference type="Proteomes" id="UP001200034"/>
    </source>
</evidence>
<dbReference type="Proteomes" id="UP001200034">
    <property type="component" value="Unassembled WGS sequence"/>
</dbReference>
<comment type="caution">
    <text evidence="6">The sequence shown here is derived from an EMBL/GenBank/DDBJ whole genome shotgun (WGS) entry which is preliminary data.</text>
</comment>
<keyword evidence="7" id="KW-1185">Reference proteome</keyword>
<reference evidence="6" key="1">
    <citation type="journal article" date="2021" name="Mol. Ecol. Resour.">
        <title>Phylogenomic analyses of the genus Drosophila reveals genomic signals of climate adaptation.</title>
        <authorList>
            <person name="Li F."/>
            <person name="Rane R.V."/>
            <person name="Luria V."/>
            <person name="Xiong Z."/>
            <person name="Chen J."/>
            <person name="Li Z."/>
            <person name="Catullo R.A."/>
            <person name="Griffin P.C."/>
            <person name="Schiffer M."/>
            <person name="Pearce S."/>
            <person name="Lee S.F."/>
            <person name="McElroy K."/>
            <person name="Stocker A."/>
            <person name="Shirriffs J."/>
            <person name="Cockerell F."/>
            <person name="Coppin C."/>
            <person name="Sgro C.M."/>
            <person name="Karger A."/>
            <person name="Cain J.W."/>
            <person name="Weber J.A."/>
            <person name="Santpere G."/>
            <person name="Kirschner M.W."/>
            <person name="Hoffmann A.A."/>
            <person name="Oakeshott J.G."/>
            <person name="Zhang G."/>
        </authorList>
    </citation>
    <scope>NUCLEOTIDE SEQUENCE</scope>
    <source>
        <strain evidence="6">BGI-SZ-2011g</strain>
    </source>
</reference>
<dbReference type="InterPro" id="IPR012340">
    <property type="entry name" value="NA-bd_OB-fold"/>
</dbReference>
<dbReference type="EMBL" id="JAJJHW010001127">
    <property type="protein sequence ID" value="KAH8377629.1"/>
    <property type="molecule type" value="Genomic_DNA"/>
</dbReference>
<proteinExistence type="inferred from homology"/>
<evidence type="ECO:0000256" key="2">
    <source>
        <dbReference type="ARBA" id="ARBA00022980"/>
    </source>
</evidence>
<dbReference type="GO" id="GO:0003735">
    <property type="term" value="F:structural constituent of ribosome"/>
    <property type="evidence" value="ECO:0007669"/>
    <property type="project" value="InterPro"/>
</dbReference>
<accession>A0AAD4K513</accession>
<dbReference type="AlphaFoldDB" id="A0AAD4K513"/>
<keyword evidence="3" id="KW-0687">Ribonucleoprotein</keyword>
<dbReference type="GO" id="GO:0005840">
    <property type="term" value="C:ribosome"/>
    <property type="evidence" value="ECO:0007669"/>
    <property type="project" value="UniProtKB-KW"/>
</dbReference>
<dbReference type="Pfam" id="PF01200">
    <property type="entry name" value="Ribosomal_S28e"/>
    <property type="match status" value="1"/>
</dbReference>
<dbReference type="GO" id="GO:1990904">
    <property type="term" value="C:ribonucleoprotein complex"/>
    <property type="evidence" value="ECO:0007669"/>
    <property type="project" value="UniProtKB-KW"/>
</dbReference>
<sequence>MDPPSVPARVVKVLGRIGARGLLTEVRVELLKFPRMQMLRAVKGWFPLSIQSRVDLQFKCLSIGPVRLGDIIRIPDIEEDVWRR</sequence>
<protein>
    <recommendedName>
        <fullName evidence="4">Small ribosomal subunit protein eS28</fullName>
    </recommendedName>
    <alternativeName>
        <fullName evidence="5">40S ribosomal protein S28</fullName>
    </alternativeName>
</protein>
<keyword evidence="2" id="KW-0689">Ribosomal protein</keyword>
<comment type="similarity">
    <text evidence="1">Belongs to the eukaryotic ribosomal protein eS28 family.</text>
</comment>
<evidence type="ECO:0000313" key="6">
    <source>
        <dbReference type="EMBL" id="KAH8377629.1"/>
    </source>
</evidence>
<name>A0AAD4K513_9MUSC</name>
<dbReference type="Gene3D" id="2.40.50.140">
    <property type="entry name" value="Nucleic acid-binding proteins"/>
    <property type="match status" value="1"/>
</dbReference>
<evidence type="ECO:0000256" key="3">
    <source>
        <dbReference type="ARBA" id="ARBA00023274"/>
    </source>
</evidence>
<organism evidence="6 7">
    <name type="scientific">Drosophila rubida</name>
    <dbReference type="NCBI Taxonomy" id="30044"/>
    <lineage>
        <taxon>Eukaryota</taxon>
        <taxon>Metazoa</taxon>
        <taxon>Ecdysozoa</taxon>
        <taxon>Arthropoda</taxon>
        <taxon>Hexapoda</taxon>
        <taxon>Insecta</taxon>
        <taxon>Pterygota</taxon>
        <taxon>Neoptera</taxon>
        <taxon>Endopterygota</taxon>
        <taxon>Diptera</taxon>
        <taxon>Brachycera</taxon>
        <taxon>Muscomorpha</taxon>
        <taxon>Ephydroidea</taxon>
        <taxon>Drosophilidae</taxon>
        <taxon>Drosophila</taxon>
    </lineage>
</organism>
<evidence type="ECO:0000256" key="4">
    <source>
        <dbReference type="ARBA" id="ARBA00035146"/>
    </source>
</evidence>
<dbReference type="SUPFAM" id="SSF50249">
    <property type="entry name" value="Nucleic acid-binding proteins"/>
    <property type="match status" value="1"/>
</dbReference>
<dbReference type="InterPro" id="IPR000289">
    <property type="entry name" value="Ribosomal_eS28"/>
</dbReference>